<feature type="non-terminal residue" evidence="3">
    <location>
        <position position="213"/>
    </location>
</feature>
<dbReference type="AlphaFoldDB" id="A0AAV4TC70"/>
<reference evidence="3 4" key="1">
    <citation type="submission" date="2021-06" db="EMBL/GenBank/DDBJ databases">
        <title>Caerostris extrusa draft genome.</title>
        <authorList>
            <person name="Kono N."/>
            <person name="Arakawa K."/>
        </authorList>
    </citation>
    <scope>NUCLEOTIDE SEQUENCE [LARGE SCALE GENOMIC DNA]</scope>
</reference>
<dbReference type="Pfam" id="PF17790">
    <property type="entry name" value="MG1"/>
    <property type="match status" value="1"/>
</dbReference>
<evidence type="ECO:0000259" key="2">
    <source>
        <dbReference type="Pfam" id="PF17790"/>
    </source>
</evidence>
<organism evidence="3 4">
    <name type="scientific">Caerostris extrusa</name>
    <name type="common">Bark spider</name>
    <name type="synonym">Caerostris bankana</name>
    <dbReference type="NCBI Taxonomy" id="172846"/>
    <lineage>
        <taxon>Eukaryota</taxon>
        <taxon>Metazoa</taxon>
        <taxon>Ecdysozoa</taxon>
        <taxon>Arthropoda</taxon>
        <taxon>Chelicerata</taxon>
        <taxon>Arachnida</taxon>
        <taxon>Araneae</taxon>
        <taxon>Araneomorphae</taxon>
        <taxon>Entelegynae</taxon>
        <taxon>Araneoidea</taxon>
        <taxon>Araneidae</taxon>
        <taxon>Caerostris</taxon>
    </lineage>
</organism>
<dbReference type="InterPro" id="IPR050473">
    <property type="entry name" value="A2M/Complement_sys"/>
</dbReference>
<keyword evidence="4" id="KW-1185">Reference proteome</keyword>
<accession>A0AAV4TC70</accession>
<keyword evidence="1" id="KW-0812">Transmembrane</keyword>
<evidence type="ECO:0000313" key="4">
    <source>
        <dbReference type="Proteomes" id="UP001054945"/>
    </source>
</evidence>
<sequence length="213" mass="24507">MPDHVYYIAIFQVSLLVIVLSNHAIQFILNVLNWVQVWYWGVKYSCQAILYSPFTIVELKPSFLICVSLRFFHVVAPNTFRFDSDETIAIAVEGKPSAMVNIVIQDHPGKIKKILETRIEVYAEQPYILNVHLNPESFPPSFLTGHTEKFVLLTVSSDNFLKEIQIPVSNQAGYVFIQTDKPIYTPKENAHFRIIPLNENEKPSDKPFKLQIK</sequence>
<feature type="domain" description="Complement C3/4/5 macroglobulin" evidence="2">
    <location>
        <begin position="72"/>
        <end position="169"/>
    </location>
</feature>
<proteinExistence type="predicted"/>
<dbReference type="Proteomes" id="UP001054945">
    <property type="component" value="Unassembled WGS sequence"/>
</dbReference>
<dbReference type="Gene3D" id="2.60.40.1930">
    <property type="match status" value="2"/>
</dbReference>
<name>A0AAV4TC70_CAEEX</name>
<protein>
    <submittedName>
        <fullName evidence="3">Complement C3</fullName>
    </submittedName>
</protein>
<dbReference type="EMBL" id="BPLR01010914">
    <property type="protein sequence ID" value="GIY42956.1"/>
    <property type="molecule type" value="Genomic_DNA"/>
</dbReference>
<comment type="caution">
    <text evidence="3">The sequence shown here is derived from an EMBL/GenBank/DDBJ whole genome shotgun (WGS) entry which is preliminary data.</text>
</comment>
<dbReference type="InterPro" id="IPR041425">
    <property type="entry name" value="C3/4/5_MG1"/>
</dbReference>
<keyword evidence="1" id="KW-0472">Membrane</keyword>
<dbReference type="PANTHER" id="PTHR11412:SF166">
    <property type="entry name" value="NTR DOMAIN-CONTAINING PROTEIN"/>
    <property type="match status" value="1"/>
</dbReference>
<feature type="transmembrane region" description="Helical" evidence="1">
    <location>
        <begin position="6"/>
        <end position="29"/>
    </location>
</feature>
<evidence type="ECO:0000256" key="1">
    <source>
        <dbReference type="SAM" id="Phobius"/>
    </source>
</evidence>
<dbReference type="PANTHER" id="PTHR11412">
    <property type="entry name" value="MACROGLOBULIN / COMPLEMENT"/>
    <property type="match status" value="1"/>
</dbReference>
<gene>
    <name evidence="3" type="primary">c3</name>
    <name evidence="3" type="ORF">CEXT_752791</name>
</gene>
<keyword evidence="1" id="KW-1133">Transmembrane helix</keyword>
<evidence type="ECO:0000313" key="3">
    <source>
        <dbReference type="EMBL" id="GIY42956.1"/>
    </source>
</evidence>